<keyword evidence="5 7" id="KW-1133">Transmembrane helix</keyword>
<dbReference type="PANTHER" id="PTHR24221:SF590">
    <property type="entry name" value="COMPONENT LINKED WITH THE ASSEMBLY OF CYTOCHROME' TRANSPORT TRANSMEMBRANE ATP-BINDING PROTEIN ABC TRANSPORTER CYDD-RELATED"/>
    <property type="match status" value="1"/>
</dbReference>
<feature type="transmembrane region" description="Helical" evidence="7">
    <location>
        <begin position="168"/>
        <end position="188"/>
    </location>
</feature>
<keyword evidence="11" id="KW-1185">Reference proteome</keyword>
<dbReference type="PROSITE" id="PS50893">
    <property type="entry name" value="ABC_TRANSPORTER_2"/>
    <property type="match status" value="1"/>
</dbReference>
<evidence type="ECO:0000313" key="11">
    <source>
        <dbReference type="Proteomes" id="UP000627538"/>
    </source>
</evidence>
<proteinExistence type="predicted"/>
<dbReference type="EMBL" id="JACRUO010000001">
    <property type="protein sequence ID" value="MBD3689244.1"/>
    <property type="molecule type" value="Genomic_DNA"/>
</dbReference>
<keyword evidence="6 7" id="KW-0472">Membrane</keyword>
<comment type="subcellular location">
    <subcellularLocation>
        <location evidence="1">Cell membrane</location>
        <topology evidence="1">Multi-pass membrane protein</topology>
    </subcellularLocation>
</comment>
<feature type="transmembrane region" description="Helical" evidence="7">
    <location>
        <begin position="250"/>
        <end position="273"/>
    </location>
</feature>
<dbReference type="AlphaFoldDB" id="A0A8I0KVS2"/>
<dbReference type="Gene3D" id="1.20.1560.10">
    <property type="entry name" value="ABC transporter type 1, transmembrane domain"/>
    <property type="match status" value="1"/>
</dbReference>
<keyword evidence="3" id="KW-0547">Nucleotide-binding</keyword>
<evidence type="ECO:0000259" key="8">
    <source>
        <dbReference type="PROSITE" id="PS50893"/>
    </source>
</evidence>
<keyword evidence="4 10" id="KW-0067">ATP-binding</keyword>
<dbReference type="Pfam" id="PF00664">
    <property type="entry name" value="ABC_membrane"/>
    <property type="match status" value="1"/>
</dbReference>
<evidence type="ECO:0000256" key="5">
    <source>
        <dbReference type="ARBA" id="ARBA00022989"/>
    </source>
</evidence>
<dbReference type="Pfam" id="PF00005">
    <property type="entry name" value="ABC_tran"/>
    <property type="match status" value="1"/>
</dbReference>
<dbReference type="PROSITE" id="PS00211">
    <property type="entry name" value="ABC_TRANSPORTER_1"/>
    <property type="match status" value="1"/>
</dbReference>
<dbReference type="InterPro" id="IPR003593">
    <property type="entry name" value="AAA+_ATPase"/>
</dbReference>
<name>A0A8I0KVS2_9ACTO</name>
<accession>A0A8I0KVS2</accession>
<evidence type="ECO:0000256" key="4">
    <source>
        <dbReference type="ARBA" id="ARBA00022840"/>
    </source>
</evidence>
<dbReference type="PROSITE" id="PS50929">
    <property type="entry name" value="ABC_TM1F"/>
    <property type="match status" value="1"/>
</dbReference>
<evidence type="ECO:0000256" key="3">
    <source>
        <dbReference type="ARBA" id="ARBA00022741"/>
    </source>
</evidence>
<evidence type="ECO:0000256" key="1">
    <source>
        <dbReference type="ARBA" id="ARBA00004651"/>
    </source>
</evidence>
<dbReference type="GO" id="GO:0005886">
    <property type="term" value="C:plasma membrane"/>
    <property type="evidence" value="ECO:0007669"/>
    <property type="project" value="UniProtKB-SubCell"/>
</dbReference>
<dbReference type="RefSeq" id="WP_191071309.1">
    <property type="nucleotide sequence ID" value="NZ_JACRUO010000001.1"/>
</dbReference>
<dbReference type="InterPro" id="IPR003439">
    <property type="entry name" value="ABC_transporter-like_ATP-bd"/>
</dbReference>
<dbReference type="SUPFAM" id="SSF90123">
    <property type="entry name" value="ABC transporter transmembrane region"/>
    <property type="match status" value="1"/>
</dbReference>
<sequence>MGSPFPRHVGPPLSEAERRIGLSTRRDCLAVAISAALSLVTSLCAAMVCVWIGDVVTALPAGAVPLGIHPIAWIVLAGLSEAARIGIQQRSAARLVARLQTRLMRHAFALGPARLAARRTGGLIALMTQGVEKIALYRQTYLGPLAGGLLTPFVALAVMALLVDPVTALILLVLTPAPPALVWVFTRVSRRAGAGSRRARGELAARYLDAIQGLETLAVTGSARRMADELAAAGEKNRASTMRMLKSNQLVLFVIDAGFYLAFLTLGLVVAAWRCRSGAIGGGEAASIIALTLLMLEPMAQIGGFFYVGMGGRANQAGARKFLGRPRPDSGETGTPAVLGDAARRAPRLTAAGLTFAHPGGTEVLHGLDLDVAPGEHVAIVGPSGQGKTTLINLLTGTLSPNAGTITLDGIPATPPALRAASALVSQSTWLFTGTVRDNLALAAPAAREADMWAALRLARLDEEVRALPHGLDTVIGERGSGLSGGQAQRLSLARAFVSGRRLLVLDEPTSSIDLASEAAITQTLTQIGRDYTVILVTHRRTTLAGCDRVVALAGGVLAEEVER</sequence>
<evidence type="ECO:0000256" key="2">
    <source>
        <dbReference type="ARBA" id="ARBA00022692"/>
    </source>
</evidence>
<evidence type="ECO:0000256" key="6">
    <source>
        <dbReference type="ARBA" id="ARBA00023136"/>
    </source>
</evidence>
<reference evidence="10 11" key="1">
    <citation type="submission" date="2020-08" db="EMBL/GenBank/DDBJ databases">
        <title>Winkia gen. nov., sp. nov., isolated from faeces of the Anser albifrons in China.</title>
        <authorList>
            <person name="Liu Q."/>
        </authorList>
    </citation>
    <scope>NUCLEOTIDE SEQUENCE [LARGE SCALE GENOMIC DNA]</scope>
    <source>
        <strain evidence="10 11">C62</strain>
    </source>
</reference>
<dbReference type="PANTHER" id="PTHR24221">
    <property type="entry name" value="ATP-BINDING CASSETTE SUB-FAMILY B"/>
    <property type="match status" value="1"/>
</dbReference>
<dbReference type="SMART" id="SM00382">
    <property type="entry name" value="AAA"/>
    <property type="match status" value="1"/>
</dbReference>
<feature type="transmembrane region" description="Helical" evidence="7">
    <location>
        <begin position="285"/>
        <end position="308"/>
    </location>
</feature>
<feature type="domain" description="ABC transporter" evidence="8">
    <location>
        <begin position="349"/>
        <end position="564"/>
    </location>
</feature>
<protein>
    <submittedName>
        <fullName evidence="10">ABC transporter ATP-binding protein</fullName>
    </submittedName>
</protein>
<dbReference type="GO" id="GO:0140359">
    <property type="term" value="F:ABC-type transporter activity"/>
    <property type="evidence" value="ECO:0007669"/>
    <property type="project" value="InterPro"/>
</dbReference>
<dbReference type="SUPFAM" id="SSF52540">
    <property type="entry name" value="P-loop containing nucleoside triphosphate hydrolases"/>
    <property type="match status" value="1"/>
</dbReference>
<dbReference type="InterPro" id="IPR039421">
    <property type="entry name" value="Type_1_exporter"/>
</dbReference>
<dbReference type="Gene3D" id="3.40.50.300">
    <property type="entry name" value="P-loop containing nucleotide triphosphate hydrolases"/>
    <property type="match status" value="1"/>
</dbReference>
<evidence type="ECO:0000313" key="10">
    <source>
        <dbReference type="EMBL" id="MBD3689244.1"/>
    </source>
</evidence>
<dbReference type="Proteomes" id="UP000627538">
    <property type="component" value="Unassembled WGS sequence"/>
</dbReference>
<organism evidence="10 11">
    <name type="scientific">Nanchangia anserum</name>
    <dbReference type="NCBI Taxonomy" id="2692125"/>
    <lineage>
        <taxon>Bacteria</taxon>
        <taxon>Bacillati</taxon>
        <taxon>Actinomycetota</taxon>
        <taxon>Actinomycetes</taxon>
        <taxon>Actinomycetales</taxon>
        <taxon>Actinomycetaceae</taxon>
        <taxon>Nanchangia</taxon>
    </lineage>
</organism>
<dbReference type="GO" id="GO:0016887">
    <property type="term" value="F:ATP hydrolysis activity"/>
    <property type="evidence" value="ECO:0007669"/>
    <property type="project" value="InterPro"/>
</dbReference>
<dbReference type="InterPro" id="IPR027417">
    <property type="entry name" value="P-loop_NTPase"/>
</dbReference>
<evidence type="ECO:0000256" key="7">
    <source>
        <dbReference type="SAM" id="Phobius"/>
    </source>
</evidence>
<dbReference type="InterPro" id="IPR017871">
    <property type="entry name" value="ABC_transporter-like_CS"/>
</dbReference>
<evidence type="ECO:0000259" key="9">
    <source>
        <dbReference type="PROSITE" id="PS50929"/>
    </source>
</evidence>
<dbReference type="CDD" id="cd03228">
    <property type="entry name" value="ABCC_MRP_Like"/>
    <property type="match status" value="1"/>
</dbReference>
<keyword evidence="2 7" id="KW-0812">Transmembrane</keyword>
<dbReference type="GO" id="GO:0005524">
    <property type="term" value="F:ATP binding"/>
    <property type="evidence" value="ECO:0007669"/>
    <property type="project" value="UniProtKB-KW"/>
</dbReference>
<feature type="transmembrane region" description="Helical" evidence="7">
    <location>
        <begin position="59"/>
        <end position="80"/>
    </location>
</feature>
<feature type="transmembrane region" description="Helical" evidence="7">
    <location>
        <begin position="141"/>
        <end position="162"/>
    </location>
</feature>
<feature type="domain" description="ABC transmembrane type-1" evidence="9">
    <location>
        <begin position="32"/>
        <end position="311"/>
    </location>
</feature>
<dbReference type="InterPro" id="IPR011527">
    <property type="entry name" value="ABC1_TM_dom"/>
</dbReference>
<feature type="transmembrane region" description="Helical" evidence="7">
    <location>
        <begin position="28"/>
        <end position="53"/>
    </location>
</feature>
<dbReference type="InterPro" id="IPR036640">
    <property type="entry name" value="ABC1_TM_sf"/>
</dbReference>
<comment type="caution">
    <text evidence="10">The sequence shown here is derived from an EMBL/GenBank/DDBJ whole genome shotgun (WGS) entry which is preliminary data.</text>
</comment>
<gene>
    <name evidence="10" type="ORF">H8R10_03235</name>
</gene>